<accession>A0A382QCX0</accession>
<reference evidence="2" key="1">
    <citation type="submission" date="2018-05" db="EMBL/GenBank/DDBJ databases">
        <authorList>
            <person name="Lanie J.A."/>
            <person name="Ng W.-L."/>
            <person name="Kazmierczak K.M."/>
            <person name="Andrzejewski T.M."/>
            <person name="Davidsen T.M."/>
            <person name="Wayne K.J."/>
            <person name="Tettelin H."/>
            <person name="Glass J.I."/>
            <person name="Rusch D."/>
            <person name="Podicherti R."/>
            <person name="Tsui H.-C.T."/>
            <person name="Winkler M.E."/>
        </authorList>
    </citation>
    <scope>NUCLEOTIDE SEQUENCE</scope>
</reference>
<dbReference type="PANTHER" id="PTHR23084">
    <property type="entry name" value="PHOSPHATIDYLINOSITOL-4-PHOSPHATE 5-KINASE RELATED"/>
    <property type="match status" value="1"/>
</dbReference>
<evidence type="ECO:0000256" key="1">
    <source>
        <dbReference type="ARBA" id="ARBA00022737"/>
    </source>
</evidence>
<dbReference type="SMART" id="SM00698">
    <property type="entry name" value="MORN"/>
    <property type="match status" value="4"/>
</dbReference>
<keyword evidence="1" id="KW-0677">Repeat</keyword>
<gene>
    <name evidence="2" type="ORF">METZ01_LOCUS335684</name>
</gene>
<protein>
    <recommendedName>
        <fullName evidence="3">MORN repeat-containing protein</fullName>
    </recommendedName>
</protein>
<dbReference type="PANTHER" id="PTHR23084:SF263">
    <property type="entry name" value="MORN REPEAT-CONTAINING PROTEIN 1"/>
    <property type="match status" value="1"/>
</dbReference>
<name>A0A382QCX0_9ZZZZ</name>
<feature type="non-terminal residue" evidence="2">
    <location>
        <position position="238"/>
    </location>
</feature>
<evidence type="ECO:0008006" key="3">
    <source>
        <dbReference type="Google" id="ProtNLM"/>
    </source>
</evidence>
<dbReference type="AlphaFoldDB" id="A0A382QCX0"/>
<dbReference type="SUPFAM" id="SSF82185">
    <property type="entry name" value="Histone H3 K4-specific methyltransferase SET7/9 N-terminal domain"/>
    <property type="match status" value="2"/>
</dbReference>
<dbReference type="Gene3D" id="2.20.110.10">
    <property type="entry name" value="Histone H3 K4-specific methyltransferase SET7/9 N-terminal domain"/>
    <property type="match status" value="2"/>
</dbReference>
<evidence type="ECO:0000313" key="2">
    <source>
        <dbReference type="EMBL" id="SVC82830.1"/>
    </source>
</evidence>
<organism evidence="2">
    <name type="scientific">marine metagenome</name>
    <dbReference type="NCBI Taxonomy" id="408172"/>
    <lineage>
        <taxon>unclassified sequences</taxon>
        <taxon>metagenomes</taxon>
        <taxon>ecological metagenomes</taxon>
    </lineage>
</organism>
<sequence>MKKLIFVLILLFSIDITHRLLLLLPFTWFKSEVKDTVVEPVVIVEKKQITGFKSEVKDTVVEPVVQDDLLDKSKESILKWLQDVRATFEVEKRQMGILFYRRNYRGSMNGKWGWYKEGDERVNDKYVGEIKNGKPNGQGTHTLPDGGKYVGEWKDGEYHGQGTRTYGKGEWEGDKYEGEWKNGKRDGHGTYTWSDGGKYVGEWKSGKKHGQGTHTWSVGSKYVGKFKNGNFWNGTEYD</sequence>
<dbReference type="EMBL" id="UINC01113310">
    <property type="protein sequence ID" value="SVC82830.1"/>
    <property type="molecule type" value="Genomic_DNA"/>
</dbReference>
<dbReference type="Pfam" id="PF02493">
    <property type="entry name" value="MORN"/>
    <property type="match status" value="4"/>
</dbReference>
<proteinExistence type="predicted"/>
<dbReference type="InterPro" id="IPR003409">
    <property type="entry name" value="MORN"/>
</dbReference>